<dbReference type="CDD" id="cd05379">
    <property type="entry name" value="CAP_bacterial"/>
    <property type="match status" value="1"/>
</dbReference>
<accession>A0AAU7VNM2</accession>
<feature type="compositionally biased region" description="Low complexity" evidence="1">
    <location>
        <begin position="40"/>
        <end position="49"/>
    </location>
</feature>
<keyword evidence="2" id="KW-0732">Signal</keyword>
<feature type="signal peptide" evidence="2">
    <location>
        <begin position="1"/>
        <end position="26"/>
    </location>
</feature>
<protein>
    <submittedName>
        <fullName evidence="4">CAP domain-containing protein</fullName>
    </submittedName>
</protein>
<dbReference type="AlphaFoldDB" id="A0AAU7VNM2"/>
<feature type="compositionally biased region" description="Low complexity" evidence="1">
    <location>
        <begin position="75"/>
        <end position="84"/>
    </location>
</feature>
<sequence>MKKITTYLTLGIISSSIILVSSPAESMSYRDFLQQHVNGTSQQQTTTEQQPEETNVDNEKQSNTIANFWNRRRNANTNTENNVNNKEENKQESAPADSQDKTNGIDDFWANRRRANTNTNSESEQSSSRESSDSNQEKNKKTYKVSQRELNMLDLINQERKAAGVSPLKIDEQVSRLANMKSQDFIDNNYFAHESPVYGRANQMLRDENISFRRVGENIASSQSYIVSHHRLMASDGHRRNILNPNYTHVGIGIVDQNPSGVYVTQIFITK</sequence>
<dbReference type="PANTHER" id="PTHR31157">
    <property type="entry name" value="SCP DOMAIN-CONTAINING PROTEIN"/>
    <property type="match status" value="1"/>
</dbReference>
<evidence type="ECO:0000256" key="1">
    <source>
        <dbReference type="SAM" id="MobiDB-lite"/>
    </source>
</evidence>
<feature type="region of interest" description="Disordered" evidence="1">
    <location>
        <begin position="38"/>
        <end position="144"/>
    </location>
</feature>
<dbReference type="SUPFAM" id="SSF55797">
    <property type="entry name" value="PR-1-like"/>
    <property type="match status" value="1"/>
</dbReference>
<dbReference type="Gene3D" id="3.40.33.10">
    <property type="entry name" value="CAP"/>
    <property type="match status" value="1"/>
</dbReference>
<feature type="compositionally biased region" description="Low complexity" evidence="1">
    <location>
        <begin position="116"/>
        <end position="129"/>
    </location>
</feature>
<evidence type="ECO:0000313" key="4">
    <source>
        <dbReference type="EMBL" id="XBX75432.1"/>
    </source>
</evidence>
<dbReference type="Pfam" id="PF00188">
    <property type="entry name" value="CAP"/>
    <property type="match status" value="1"/>
</dbReference>
<reference evidence="4" key="1">
    <citation type="journal article" date="2013" name="Extremophiles">
        <title>Proteinivorax tanatarense gen. nov., sp. nov., an anaerobic, haloalkaliphilic, proteolytic bacterium isolated from a decaying algal bloom, and proposal of Proteinivoraceae fam. nov.</title>
        <authorList>
            <person name="Kevbrin V."/>
            <person name="Boltyanskaya Y."/>
            <person name="Zhilina T."/>
            <person name="Kolganova T."/>
            <person name="Lavrentjeva E."/>
            <person name="Kuznetsov B."/>
        </authorList>
    </citation>
    <scope>NUCLEOTIDE SEQUENCE</scope>
    <source>
        <strain evidence="4">Z-910T</strain>
    </source>
</reference>
<dbReference type="InterPro" id="IPR035940">
    <property type="entry name" value="CAP_sf"/>
</dbReference>
<dbReference type="EMBL" id="CP158367">
    <property type="protein sequence ID" value="XBX75432.1"/>
    <property type="molecule type" value="Genomic_DNA"/>
</dbReference>
<name>A0AAU7VNM2_9FIRM</name>
<feature type="domain" description="SCP" evidence="3">
    <location>
        <begin position="153"/>
        <end position="268"/>
    </location>
</feature>
<evidence type="ECO:0000256" key="2">
    <source>
        <dbReference type="SAM" id="SignalP"/>
    </source>
</evidence>
<dbReference type="RefSeq" id="WP_350344176.1">
    <property type="nucleotide sequence ID" value="NZ_CP158367.1"/>
</dbReference>
<feature type="compositionally biased region" description="Basic and acidic residues" evidence="1">
    <location>
        <begin position="130"/>
        <end position="140"/>
    </location>
</feature>
<reference evidence="4" key="2">
    <citation type="submission" date="2024-06" db="EMBL/GenBank/DDBJ databases">
        <authorList>
            <person name="Petrova K.O."/>
            <person name="Toshchakov S.V."/>
            <person name="Boltjanskaja Y.V."/>
            <person name="Kevbrin V."/>
        </authorList>
    </citation>
    <scope>NUCLEOTIDE SEQUENCE</scope>
    <source>
        <strain evidence="4">Z-910T</strain>
    </source>
</reference>
<evidence type="ECO:0000259" key="3">
    <source>
        <dbReference type="Pfam" id="PF00188"/>
    </source>
</evidence>
<feature type="chain" id="PRO_5043907926" evidence="2">
    <location>
        <begin position="27"/>
        <end position="271"/>
    </location>
</feature>
<dbReference type="PANTHER" id="PTHR31157:SF1">
    <property type="entry name" value="SCP DOMAIN-CONTAINING PROTEIN"/>
    <property type="match status" value="1"/>
</dbReference>
<gene>
    <name evidence="4" type="ORF">PRVXT_000555</name>
</gene>
<organism evidence="4">
    <name type="scientific">Proteinivorax tanatarense</name>
    <dbReference type="NCBI Taxonomy" id="1260629"/>
    <lineage>
        <taxon>Bacteria</taxon>
        <taxon>Bacillati</taxon>
        <taxon>Bacillota</taxon>
        <taxon>Clostridia</taxon>
        <taxon>Eubacteriales</taxon>
        <taxon>Proteinivoracaceae</taxon>
        <taxon>Proteinivorax</taxon>
    </lineage>
</organism>
<proteinExistence type="predicted"/>
<dbReference type="InterPro" id="IPR014044">
    <property type="entry name" value="CAP_dom"/>
</dbReference>